<dbReference type="EC" id="2.1.3.-" evidence="3"/>
<feature type="domain" description="Methyltransferase type 12" evidence="4">
    <location>
        <begin position="62"/>
        <end position="163"/>
    </location>
</feature>
<dbReference type="HAMAP" id="MF_01589">
    <property type="entry name" value="Cx_SAM_synthase"/>
    <property type="match status" value="1"/>
</dbReference>
<keyword evidence="1 3" id="KW-0808">Transferase</keyword>
<dbReference type="InterPro" id="IPR029063">
    <property type="entry name" value="SAM-dependent_MTases_sf"/>
</dbReference>
<dbReference type="Proteomes" id="UP001225596">
    <property type="component" value="Unassembled WGS sequence"/>
</dbReference>
<comment type="similarity">
    <text evidence="3">Belongs to the class I-like SAM-binding methyltransferase superfamily. Cx-SAM synthase family.</text>
</comment>
<dbReference type="InterPro" id="IPR013217">
    <property type="entry name" value="Methyltransf_12"/>
</dbReference>
<feature type="binding site" evidence="3">
    <location>
        <begin position="64"/>
        <end position="66"/>
    </location>
    <ligand>
        <name>S-adenosyl-L-methionine</name>
        <dbReference type="ChEBI" id="CHEBI:59789"/>
    </ligand>
</feature>
<keyword evidence="6" id="KW-1185">Reference proteome</keyword>
<dbReference type="SUPFAM" id="SSF53335">
    <property type="entry name" value="S-adenosyl-L-methionine-dependent methyltransferases"/>
    <property type="match status" value="1"/>
</dbReference>
<dbReference type="Pfam" id="PF08242">
    <property type="entry name" value="Methyltransf_12"/>
    <property type="match status" value="1"/>
</dbReference>
<evidence type="ECO:0000313" key="5">
    <source>
        <dbReference type="EMBL" id="MDQ9172304.1"/>
    </source>
</evidence>
<dbReference type="EMBL" id="JAUYVH010000020">
    <property type="protein sequence ID" value="MDQ9172304.1"/>
    <property type="molecule type" value="Genomic_DNA"/>
</dbReference>
<evidence type="ECO:0000256" key="3">
    <source>
        <dbReference type="HAMAP-Rule" id="MF_01589"/>
    </source>
</evidence>
<dbReference type="PANTHER" id="PTHR43861:SF2">
    <property type="entry name" value="CARBOXY-S-ADENOSYL-L-METHIONINE SYNTHASE"/>
    <property type="match status" value="1"/>
</dbReference>
<evidence type="ECO:0000313" key="6">
    <source>
        <dbReference type="Proteomes" id="UP001225596"/>
    </source>
</evidence>
<evidence type="ECO:0000256" key="1">
    <source>
        <dbReference type="ARBA" id="ARBA00022679"/>
    </source>
</evidence>
<protein>
    <recommendedName>
        <fullName evidence="3">Carboxy-S-adenosyl-L-methionine synthase</fullName>
        <shortName evidence="3">Cx-SAM synthase</shortName>
        <ecNumber evidence="3">2.1.3.-</ecNumber>
    </recommendedName>
</protein>
<sequence length="249" mass="28282">MPNIDTLFTDESKTIDDFNFDETTAAVFDDMLDRSIPHYRELQRMMGEIAAEFSQPNTAVYDLGCSTGITLDTIRHAIGATGKPVQLVGLDYSEPMLDRARERFAALPDKERPVLALADLNHGCAIQNASVVVLNLTLQFIRPLYRDRLIRQIADGLDDNGCLILVEKVLSSDSFLNRLFIKLYYDMKRRNGYSDTEISRKREALENVLIPYRIEENVELLTRNGFAAADTFFKWYNFAGIVAVKKANQ</sequence>
<dbReference type="PIRSF" id="PIRSF006325">
    <property type="entry name" value="MeTrfase_bac"/>
    <property type="match status" value="1"/>
</dbReference>
<comment type="function">
    <text evidence="3">Catalyzes the conversion of S-adenosyl-L-methionine (SAM) to carboxy-S-adenosyl-L-methionine (Cx-SAM).</text>
</comment>
<feature type="binding site" evidence="3">
    <location>
        <position position="39"/>
    </location>
    <ligand>
        <name>S-adenosyl-L-methionine</name>
        <dbReference type="ChEBI" id="CHEBI:59789"/>
    </ligand>
</feature>
<comment type="caution">
    <text evidence="5">The sequence shown here is derived from an EMBL/GenBank/DDBJ whole genome shotgun (WGS) entry which is preliminary data.</text>
</comment>
<comment type="catalytic activity">
    <reaction evidence="3">
        <text>prephenate + S-adenosyl-L-methionine = carboxy-S-adenosyl-L-methionine + 3-phenylpyruvate + H2O</text>
        <dbReference type="Rhea" id="RHEA:51692"/>
        <dbReference type="ChEBI" id="CHEBI:15377"/>
        <dbReference type="ChEBI" id="CHEBI:18005"/>
        <dbReference type="ChEBI" id="CHEBI:29934"/>
        <dbReference type="ChEBI" id="CHEBI:59789"/>
        <dbReference type="ChEBI" id="CHEBI:134278"/>
    </reaction>
</comment>
<evidence type="ECO:0000256" key="2">
    <source>
        <dbReference type="ARBA" id="ARBA00022691"/>
    </source>
</evidence>
<dbReference type="PANTHER" id="PTHR43861">
    <property type="entry name" value="TRANS-ACONITATE 2-METHYLTRANSFERASE-RELATED"/>
    <property type="match status" value="1"/>
</dbReference>
<proteinExistence type="inferred from homology"/>
<dbReference type="InterPro" id="IPR005271">
    <property type="entry name" value="CmoA"/>
</dbReference>
<feature type="binding site" evidence="3">
    <location>
        <position position="202"/>
    </location>
    <ligand>
        <name>S-adenosyl-L-methionine</name>
        <dbReference type="ChEBI" id="CHEBI:59789"/>
    </ligand>
</feature>
<name>A0ABU1BTS5_9BURK</name>
<accession>A0ABU1BTS5</accession>
<gene>
    <name evidence="3 5" type="primary">cmoA</name>
    <name evidence="5" type="ORF">Q8A64_18005</name>
</gene>
<comment type="subunit">
    <text evidence="3">Homodimer.</text>
</comment>
<feature type="binding site" evidence="3">
    <location>
        <position position="135"/>
    </location>
    <ligand>
        <name>S-adenosyl-L-methionine</name>
        <dbReference type="ChEBI" id="CHEBI:59789"/>
    </ligand>
</feature>
<dbReference type="NCBIfam" id="TIGR00740">
    <property type="entry name" value="carboxy-S-adenosyl-L-methionine synthase CmoA"/>
    <property type="match status" value="1"/>
</dbReference>
<comment type="caution">
    <text evidence="3">Lacks conserved residue(s) required for the propagation of feature annotation.</text>
</comment>
<dbReference type="RefSeq" id="WP_338438335.1">
    <property type="nucleotide sequence ID" value="NZ_JAUYVH010000020.1"/>
</dbReference>
<organism evidence="5 6">
    <name type="scientific">Keguizhuia sedimenti</name>
    <dbReference type="NCBI Taxonomy" id="3064264"/>
    <lineage>
        <taxon>Bacteria</taxon>
        <taxon>Pseudomonadati</taxon>
        <taxon>Pseudomonadota</taxon>
        <taxon>Betaproteobacteria</taxon>
        <taxon>Burkholderiales</taxon>
        <taxon>Oxalobacteraceae</taxon>
        <taxon>Keguizhuia</taxon>
    </lineage>
</organism>
<evidence type="ECO:0000259" key="4">
    <source>
        <dbReference type="Pfam" id="PF08242"/>
    </source>
</evidence>
<reference evidence="5 6" key="1">
    <citation type="submission" date="2023-08" db="EMBL/GenBank/DDBJ databases">
        <title>Oxalobacteraceae gen .nov., isolated from river sludge outside the plant.</title>
        <authorList>
            <person name="Zhao S.Y."/>
        </authorList>
    </citation>
    <scope>NUCLEOTIDE SEQUENCE [LARGE SCALE GENOMIC DNA]</scope>
    <source>
        <strain evidence="5 6">R-40</strain>
    </source>
</reference>
<dbReference type="Gene3D" id="3.40.50.150">
    <property type="entry name" value="Vaccinia Virus protein VP39"/>
    <property type="match status" value="1"/>
</dbReference>
<keyword evidence="2 3" id="KW-0949">S-adenosyl-L-methionine</keyword>
<dbReference type="CDD" id="cd02440">
    <property type="entry name" value="AdoMet_MTases"/>
    <property type="match status" value="1"/>
</dbReference>